<comment type="similarity">
    <text evidence="1">Belongs to the CFA/CMAS family.</text>
</comment>
<keyword evidence="2" id="KW-0489">Methyltransferase</keyword>
<dbReference type="CDD" id="cd02440">
    <property type="entry name" value="AdoMet_MTases"/>
    <property type="match status" value="1"/>
</dbReference>
<evidence type="ECO:0008006" key="9">
    <source>
        <dbReference type="Google" id="ProtNLM"/>
    </source>
</evidence>
<evidence type="ECO:0000313" key="7">
    <source>
        <dbReference type="EMBL" id="KAF4617930.1"/>
    </source>
</evidence>
<dbReference type="PIRSF" id="PIRSF003085">
    <property type="entry name" value="CMAS"/>
    <property type="match status" value="1"/>
</dbReference>
<keyword evidence="3" id="KW-0808">Transferase</keyword>
<sequence>MELPDARPPFSIYSVADRAWNRLAEAAFNTGWGPVAQLAETAVVSVMQNIRIGRLRVVTDSRVYTFPASEDVIQKHRLQAELRVRNNAFWVRLCTMGDLGFSEAYMYGDVECDDLVTLFEMFLANKEHLSNLNSRFSFLFSLPQKITSYRFLNTIGNSRSNISAHYDISNDMFAGFLSEDMTYSCAIFPELDGDLSNESDVQTRWDKRATTKRLQLTTQLPPSPPSSDQGDTRIATEAEAECLDINIPSELDDPLYEAQIRKLQHIINKLHIPDAAAHDGRPVRLLEIGTGWGALAIRVAQQYPHVEIDTITLSSAQKVLAEQRIASSGLHDRITVHLMDYRNMPPEWEGRFSRFVSVEMIEAVGREFLEGYWKVADWALDKKDAVGVVQVITIPEARFETYINEIDFIRKWVSKYQRRGSQIFPGGFLPTLTFLVQTLTSGSKGSLIIDSIENIGPHYARTLREWRRRFVSRFEEVIVPGLQKEYAARREQAGVGTGGMKVLSRDEIEVFRRKWIYYYCYCEVGFTTRTLGDHIMTFMREGYQDYGCDVYS</sequence>
<dbReference type="InterPro" id="IPR003333">
    <property type="entry name" value="CMAS"/>
</dbReference>
<keyword evidence="5" id="KW-0443">Lipid metabolism</keyword>
<name>A0A8H4QUV6_9AGAR</name>
<dbReference type="InterPro" id="IPR050723">
    <property type="entry name" value="CFA/CMAS"/>
</dbReference>
<accession>A0A8H4QUV6</accession>
<comment type="caution">
    <text evidence="7">The sequence shown here is derived from an EMBL/GenBank/DDBJ whole genome shotgun (WGS) entry which is preliminary data.</text>
</comment>
<evidence type="ECO:0000313" key="8">
    <source>
        <dbReference type="Proteomes" id="UP000521872"/>
    </source>
</evidence>
<reference evidence="7 8" key="1">
    <citation type="submission" date="2019-12" db="EMBL/GenBank/DDBJ databases">
        <authorList>
            <person name="Floudas D."/>
            <person name="Bentzer J."/>
            <person name="Ahren D."/>
            <person name="Johansson T."/>
            <person name="Persson P."/>
            <person name="Tunlid A."/>
        </authorList>
    </citation>
    <scope>NUCLEOTIDE SEQUENCE [LARGE SCALE GENOMIC DNA]</scope>
    <source>
        <strain evidence="7 8">CBS 102.39</strain>
    </source>
</reference>
<keyword evidence="8" id="KW-1185">Reference proteome</keyword>
<evidence type="ECO:0000256" key="3">
    <source>
        <dbReference type="ARBA" id="ARBA00022679"/>
    </source>
</evidence>
<keyword evidence="4" id="KW-0949">S-adenosyl-L-methionine</keyword>
<dbReference type="GO" id="GO:0008168">
    <property type="term" value="F:methyltransferase activity"/>
    <property type="evidence" value="ECO:0007669"/>
    <property type="project" value="UniProtKB-KW"/>
</dbReference>
<dbReference type="InterPro" id="IPR029063">
    <property type="entry name" value="SAM-dependent_MTases_sf"/>
</dbReference>
<proteinExistence type="inferred from homology"/>
<dbReference type="Gene3D" id="3.40.50.150">
    <property type="entry name" value="Vaccinia Virus protein VP39"/>
    <property type="match status" value="1"/>
</dbReference>
<evidence type="ECO:0000256" key="5">
    <source>
        <dbReference type="ARBA" id="ARBA00023098"/>
    </source>
</evidence>
<dbReference type="GO" id="GO:0008610">
    <property type="term" value="P:lipid biosynthetic process"/>
    <property type="evidence" value="ECO:0007669"/>
    <property type="project" value="InterPro"/>
</dbReference>
<dbReference type="GO" id="GO:0032259">
    <property type="term" value="P:methylation"/>
    <property type="evidence" value="ECO:0007669"/>
    <property type="project" value="UniProtKB-KW"/>
</dbReference>
<gene>
    <name evidence="7" type="ORF">D9613_005652</name>
</gene>
<dbReference type="EMBL" id="JAACJL010000030">
    <property type="protein sequence ID" value="KAF4617930.1"/>
    <property type="molecule type" value="Genomic_DNA"/>
</dbReference>
<feature type="region of interest" description="Disordered" evidence="6">
    <location>
        <begin position="212"/>
        <end position="232"/>
    </location>
</feature>
<protein>
    <recommendedName>
        <fullName evidence="9">Cyclopropane-fatty-acyl-phospholipid synthase</fullName>
    </recommendedName>
</protein>
<evidence type="ECO:0000256" key="2">
    <source>
        <dbReference type="ARBA" id="ARBA00022603"/>
    </source>
</evidence>
<dbReference type="SUPFAM" id="SSF53335">
    <property type="entry name" value="S-adenosyl-L-methionine-dependent methyltransferases"/>
    <property type="match status" value="1"/>
</dbReference>
<evidence type="ECO:0000256" key="6">
    <source>
        <dbReference type="SAM" id="MobiDB-lite"/>
    </source>
</evidence>
<organism evidence="7 8">
    <name type="scientific">Agrocybe pediades</name>
    <dbReference type="NCBI Taxonomy" id="84607"/>
    <lineage>
        <taxon>Eukaryota</taxon>
        <taxon>Fungi</taxon>
        <taxon>Dikarya</taxon>
        <taxon>Basidiomycota</taxon>
        <taxon>Agaricomycotina</taxon>
        <taxon>Agaricomycetes</taxon>
        <taxon>Agaricomycetidae</taxon>
        <taxon>Agaricales</taxon>
        <taxon>Agaricineae</taxon>
        <taxon>Strophariaceae</taxon>
        <taxon>Agrocybe</taxon>
    </lineage>
</organism>
<dbReference type="AlphaFoldDB" id="A0A8H4QUV6"/>
<evidence type="ECO:0000256" key="1">
    <source>
        <dbReference type="ARBA" id="ARBA00010815"/>
    </source>
</evidence>
<evidence type="ECO:0000256" key="4">
    <source>
        <dbReference type="ARBA" id="ARBA00022691"/>
    </source>
</evidence>
<dbReference type="PANTHER" id="PTHR43667:SF2">
    <property type="entry name" value="FATTY ACID C-METHYL TRANSFERASE"/>
    <property type="match status" value="1"/>
</dbReference>
<dbReference type="Proteomes" id="UP000521872">
    <property type="component" value="Unassembled WGS sequence"/>
</dbReference>
<dbReference type="Pfam" id="PF02353">
    <property type="entry name" value="CMAS"/>
    <property type="match status" value="2"/>
</dbReference>
<dbReference type="PANTHER" id="PTHR43667">
    <property type="entry name" value="CYCLOPROPANE-FATTY-ACYL-PHOSPHOLIPID SYNTHASE"/>
    <property type="match status" value="1"/>
</dbReference>